<dbReference type="PANTHER" id="PTHR33223">
    <property type="entry name" value="CCHC-TYPE DOMAIN-CONTAINING PROTEIN"/>
    <property type="match status" value="1"/>
</dbReference>
<dbReference type="EMBL" id="QGKV02000832">
    <property type="protein sequence ID" value="KAF3544926.1"/>
    <property type="molecule type" value="Genomic_DNA"/>
</dbReference>
<dbReference type="InterPro" id="IPR005162">
    <property type="entry name" value="Retrotrans_gag_dom"/>
</dbReference>
<feature type="region of interest" description="Disordered" evidence="2">
    <location>
        <begin position="143"/>
        <end position="162"/>
    </location>
</feature>
<feature type="domain" description="Retrotransposon gag" evidence="3">
    <location>
        <begin position="413"/>
        <end position="500"/>
    </location>
</feature>
<feature type="coiled-coil region" evidence="1">
    <location>
        <begin position="113"/>
        <end position="140"/>
    </location>
</feature>
<evidence type="ECO:0000259" key="3">
    <source>
        <dbReference type="Pfam" id="PF03732"/>
    </source>
</evidence>
<evidence type="ECO:0000256" key="2">
    <source>
        <dbReference type="SAM" id="MobiDB-lite"/>
    </source>
</evidence>
<feature type="region of interest" description="Disordered" evidence="2">
    <location>
        <begin position="81"/>
        <end position="101"/>
    </location>
</feature>
<dbReference type="PANTHER" id="PTHR33223:SF9">
    <property type="entry name" value="RETROTRANSPOSON GAG DOMAIN-CONTAINING PROTEIN"/>
    <property type="match status" value="1"/>
</dbReference>
<keyword evidence="1" id="KW-0175">Coiled coil</keyword>
<protein>
    <recommendedName>
        <fullName evidence="3">Retrotransposon gag domain-containing protein</fullName>
    </recommendedName>
</protein>
<feature type="compositionally biased region" description="Basic and acidic residues" evidence="2">
    <location>
        <begin position="548"/>
        <end position="571"/>
    </location>
</feature>
<evidence type="ECO:0000256" key="1">
    <source>
        <dbReference type="SAM" id="Coils"/>
    </source>
</evidence>
<dbReference type="Pfam" id="PF03732">
    <property type="entry name" value="Retrotrans_gag"/>
    <property type="match status" value="1"/>
</dbReference>
<feature type="region of interest" description="Disordered" evidence="2">
    <location>
        <begin position="170"/>
        <end position="192"/>
    </location>
</feature>
<keyword evidence="5" id="KW-1185">Reference proteome</keyword>
<organism evidence="4 5">
    <name type="scientific">Brassica cretica</name>
    <name type="common">Mustard</name>
    <dbReference type="NCBI Taxonomy" id="69181"/>
    <lineage>
        <taxon>Eukaryota</taxon>
        <taxon>Viridiplantae</taxon>
        <taxon>Streptophyta</taxon>
        <taxon>Embryophyta</taxon>
        <taxon>Tracheophyta</taxon>
        <taxon>Spermatophyta</taxon>
        <taxon>Magnoliopsida</taxon>
        <taxon>eudicotyledons</taxon>
        <taxon>Gunneridae</taxon>
        <taxon>Pentapetalae</taxon>
        <taxon>rosids</taxon>
        <taxon>malvids</taxon>
        <taxon>Brassicales</taxon>
        <taxon>Brassicaceae</taxon>
        <taxon>Brassiceae</taxon>
        <taxon>Brassica</taxon>
    </lineage>
</organism>
<evidence type="ECO:0000313" key="5">
    <source>
        <dbReference type="Proteomes" id="UP000266723"/>
    </source>
</evidence>
<comment type="caution">
    <text evidence="4">The sequence shown here is derived from an EMBL/GenBank/DDBJ whole genome shotgun (WGS) entry which is preliminary data.</text>
</comment>
<name>A0ABQ7BYI3_BRACR</name>
<proteinExistence type="predicted"/>
<feature type="compositionally biased region" description="Basic and acidic residues" evidence="2">
    <location>
        <begin position="277"/>
        <end position="286"/>
    </location>
</feature>
<dbReference type="Proteomes" id="UP000266723">
    <property type="component" value="Unassembled WGS sequence"/>
</dbReference>
<sequence>MSSRLFGVAPDPEVIVGICKVDFEPEDPEIAFRTRRLLGNPEVFFLDPEIVFGTWRGTRRSRKDMNVVLGARMLGKNTQSCPSFRGTHKDPTQKSPNSLALEGGGNLNYVIIAMDEQNELPEATQREAELQRQLDGLQSIKFLQTPGRTPAPGSPLGGTPIPRYEVFWARSQGSSPSPGKRKTSDKENEANPELSLEFQSFKEKLNGHSKQLEQSAEKLSQLESENLNLRDENQALNTKSNKKRRFRSQVRPMPTLETPNSGIGANLPPTASGGDASTREKAKDAQTYDVEDSESEPEPNKEAPDGATKAESPMVAYLEQMFSKRLDAMQSMVERLPGVAPPIRKRNPDSYVDTPFTDEITLIEMPRKFSFPNIMAYDGTTDPDDHFAQYRQRMLAVALPKESREATMCNWFGSTLTGSALQWYINLPSRSIASFAILSDKFVEQFARSRDLEKISDGLYEILQHMAEPLRGYIARFNQEKVAIPECSIPTAISAFKRGILPDGDLYKELTKYQCKTMEDVLSRALAHVKWEEDVASRAKAQQNQDPKTIRSDRTERDEKPSQRPARDSGNRNRGRYQNRPIEKAEGMAVSTWPDISHLSISRPELINVLRRMGQQVKCPQKMKVPYSFRNPGFWCDFHRDHRHKTEDCIALKIEVNELLKKRHLREFLSEKAKSHL</sequence>
<evidence type="ECO:0000313" key="4">
    <source>
        <dbReference type="EMBL" id="KAF3544926.1"/>
    </source>
</evidence>
<gene>
    <name evidence="4" type="ORF">DY000_02007368</name>
</gene>
<accession>A0ABQ7BYI3</accession>
<feature type="region of interest" description="Disordered" evidence="2">
    <location>
        <begin position="536"/>
        <end position="583"/>
    </location>
</feature>
<reference evidence="4 5" key="1">
    <citation type="journal article" date="2020" name="BMC Genomics">
        <title>Intraspecific diversification of the crop wild relative Brassica cretica Lam. using demographic model selection.</title>
        <authorList>
            <person name="Kioukis A."/>
            <person name="Michalopoulou V.A."/>
            <person name="Briers L."/>
            <person name="Pirintsos S."/>
            <person name="Studholme D.J."/>
            <person name="Pavlidis P."/>
            <person name="Sarris P.F."/>
        </authorList>
    </citation>
    <scope>NUCLEOTIDE SEQUENCE [LARGE SCALE GENOMIC DNA]</scope>
    <source>
        <strain evidence="5">cv. PFS-1207/04</strain>
    </source>
</reference>
<feature type="region of interest" description="Disordered" evidence="2">
    <location>
        <begin position="225"/>
        <end position="310"/>
    </location>
</feature>